<dbReference type="AlphaFoldDB" id="A0A550J680"/>
<dbReference type="SMART" id="SM00052">
    <property type="entry name" value="EAL"/>
    <property type="match status" value="1"/>
</dbReference>
<evidence type="ECO:0000259" key="7">
    <source>
        <dbReference type="PROSITE" id="PS50887"/>
    </source>
</evidence>
<dbReference type="PROSITE" id="PS50885">
    <property type="entry name" value="HAMP"/>
    <property type="match status" value="1"/>
</dbReference>
<evidence type="ECO:0000259" key="4">
    <source>
        <dbReference type="PROSITE" id="PS50113"/>
    </source>
</evidence>
<dbReference type="InterPro" id="IPR035919">
    <property type="entry name" value="EAL_sf"/>
</dbReference>
<dbReference type="SUPFAM" id="SSF55073">
    <property type="entry name" value="Nucleotide cyclase"/>
    <property type="match status" value="1"/>
</dbReference>
<evidence type="ECO:0000259" key="6">
    <source>
        <dbReference type="PROSITE" id="PS50885"/>
    </source>
</evidence>
<dbReference type="Gene3D" id="3.30.70.270">
    <property type="match status" value="1"/>
</dbReference>
<dbReference type="GO" id="GO:0007165">
    <property type="term" value="P:signal transduction"/>
    <property type="evidence" value="ECO:0007669"/>
    <property type="project" value="InterPro"/>
</dbReference>
<dbReference type="EMBL" id="VJVV01000015">
    <property type="protein sequence ID" value="TRO78687.1"/>
    <property type="molecule type" value="Genomic_DNA"/>
</dbReference>
<comment type="catalytic activity">
    <reaction evidence="1">
        <text>3',3'-c-di-GMP + H2O = 5'-phosphoguanylyl(3'-&gt;5')guanosine + H(+)</text>
        <dbReference type="Rhea" id="RHEA:24902"/>
        <dbReference type="ChEBI" id="CHEBI:15377"/>
        <dbReference type="ChEBI" id="CHEBI:15378"/>
        <dbReference type="ChEBI" id="CHEBI:58754"/>
        <dbReference type="ChEBI" id="CHEBI:58805"/>
        <dbReference type="EC" id="3.1.4.52"/>
    </reaction>
    <physiologicalReaction direction="left-to-right" evidence="1">
        <dbReference type="Rhea" id="RHEA:24903"/>
    </physiologicalReaction>
</comment>
<feature type="domain" description="HAMP" evidence="6">
    <location>
        <begin position="197"/>
        <end position="249"/>
    </location>
</feature>
<feature type="domain" description="GGDEF" evidence="7">
    <location>
        <begin position="420"/>
        <end position="553"/>
    </location>
</feature>
<dbReference type="GO" id="GO:0071111">
    <property type="term" value="F:cyclic-guanylate-specific phosphodiesterase activity"/>
    <property type="evidence" value="ECO:0007669"/>
    <property type="project" value="UniProtKB-EC"/>
</dbReference>
<dbReference type="InterPro" id="IPR043128">
    <property type="entry name" value="Rev_trsase/Diguanyl_cyclase"/>
</dbReference>
<evidence type="ECO:0000313" key="8">
    <source>
        <dbReference type="EMBL" id="TRO78687.1"/>
    </source>
</evidence>
<reference evidence="8 9" key="1">
    <citation type="submission" date="2019-07" db="EMBL/GenBank/DDBJ databases">
        <title>Insights of Desulfuromonas acetexigens electromicrobiology.</title>
        <authorList>
            <person name="Katuri K."/>
            <person name="Sapireddy V."/>
            <person name="Shaw D.R."/>
            <person name="Saikaly P."/>
        </authorList>
    </citation>
    <scope>NUCLEOTIDE SEQUENCE [LARGE SCALE GENOMIC DNA]</scope>
    <source>
        <strain evidence="8 9">2873</strain>
    </source>
</reference>
<dbReference type="InterPro" id="IPR000700">
    <property type="entry name" value="PAS-assoc_C"/>
</dbReference>
<dbReference type="SMART" id="SM00267">
    <property type="entry name" value="GGDEF"/>
    <property type="match status" value="1"/>
</dbReference>
<protein>
    <submittedName>
        <fullName evidence="8">EAL domain-containing protein</fullName>
    </submittedName>
</protein>
<dbReference type="RefSeq" id="WP_092054646.1">
    <property type="nucleotide sequence ID" value="NZ_FOJJ01000007.1"/>
</dbReference>
<dbReference type="PROSITE" id="PS50883">
    <property type="entry name" value="EAL"/>
    <property type="match status" value="1"/>
</dbReference>
<name>A0A550J680_9BACT</name>
<comment type="caution">
    <text evidence="8">The sequence shown here is derived from an EMBL/GenBank/DDBJ whole genome shotgun (WGS) entry which is preliminary data.</text>
</comment>
<dbReference type="Pfam" id="PF08448">
    <property type="entry name" value="PAS_4"/>
    <property type="match status" value="1"/>
</dbReference>
<dbReference type="OrthoDB" id="9777298at2"/>
<dbReference type="Gene3D" id="6.10.340.10">
    <property type="match status" value="1"/>
</dbReference>
<dbReference type="SMART" id="SM00304">
    <property type="entry name" value="HAMP"/>
    <property type="match status" value="1"/>
</dbReference>
<dbReference type="CDD" id="cd01949">
    <property type="entry name" value="GGDEF"/>
    <property type="match status" value="1"/>
</dbReference>
<keyword evidence="2" id="KW-0812">Transmembrane</keyword>
<dbReference type="Gene3D" id="3.30.450.20">
    <property type="entry name" value="PAS domain"/>
    <property type="match status" value="1"/>
</dbReference>
<dbReference type="GO" id="GO:0016020">
    <property type="term" value="C:membrane"/>
    <property type="evidence" value="ECO:0007669"/>
    <property type="project" value="InterPro"/>
</dbReference>
<dbReference type="NCBIfam" id="TIGR00229">
    <property type="entry name" value="sensory_box"/>
    <property type="match status" value="1"/>
</dbReference>
<evidence type="ECO:0000256" key="1">
    <source>
        <dbReference type="ARBA" id="ARBA00051114"/>
    </source>
</evidence>
<dbReference type="GO" id="GO:0071732">
    <property type="term" value="P:cellular response to nitric oxide"/>
    <property type="evidence" value="ECO:0007669"/>
    <property type="project" value="UniProtKB-ARBA"/>
</dbReference>
<dbReference type="PROSITE" id="PS50887">
    <property type="entry name" value="GGDEF"/>
    <property type="match status" value="1"/>
</dbReference>
<keyword evidence="2" id="KW-0472">Membrane</keyword>
<dbReference type="FunFam" id="3.20.20.450:FF:000001">
    <property type="entry name" value="Cyclic di-GMP phosphodiesterase yahA"/>
    <property type="match status" value="1"/>
</dbReference>
<evidence type="ECO:0000259" key="5">
    <source>
        <dbReference type="PROSITE" id="PS50883"/>
    </source>
</evidence>
<evidence type="ECO:0000313" key="9">
    <source>
        <dbReference type="Proteomes" id="UP000317155"/>
    </source>
</evidence>
<proteinExistence type="predicted"/>
<organism evidence="8 9">
    <name type="scientific">Trichloromonas acetexigens</name>
    <dbReference type="NCBI Taxonomy" id="38815"/>
    <lineage>
        <taxon>Bacteria</taxon>
        <taxon>Pseudomonadati</taxon>
        <taxon>Thermodesulfobacteriota</taxon>
        <taxon>Desulfuromonadia</taxon>
        <taxon>Desulfuromonadales</taxon>
        <taxon>Trichloromonadaceae</taxon>
        <taxon>Trichloromonas</taxon>
    </lineage>
</organism>
<dbReference type="Gene3D" id="3.20.20.450">
    <property type="entry name" value="EAL domain"/>
    <property type="match status" value="1"/>
</dbReference>
<feature type="transmembrane region" description="Helical" evidence="2">
    <location>
        <begin position="176"/>
        <end position="196"/>
    </location>
</feature>
<accession>A0A550J680</accession>
<dbReference type="Pfam" id="PF00672">
    <property type="entry name" value="HAMP"/>
    <property type="match status" value="1"/>
</dbReference>
<dbReference type="InterPro" id="IPR003660">
    <property type="entry name" value="HAMP_dom"/>
</dbReference>
<dbReference type="InterPro" id="IPR052155">
    <property type="entry name" value="Biofilm_reg_signaling"/>
</dbReference>
<dbReference type="CDD" id="cd06225">
    <property type="entry name" value="HAMP"/>
    <property type="match status" value="1"/>
</dbReference>
<evidence type="ECO:0000256" key="2">
    <source>
        <dbReference type="SAM" id="Phobius"/>
    </source>
</evidence>
<dbReference type="PANTHER" id="PTHR44757:SF2">
    <property type="entry name" value="BIOFILM ARCHITECTURE MAINTENANCE PROTEIN MBAA"/>
    <property type="match status" value="1"/>
</dbReference>
<dbReference type="SUPFAM" id="SSF55785">
    <property type="entry name" value="PYP-like sensor domain (PAS domain)"/>
    <property type="match status" value="1"/>
</dbReference>
<dbReference type="SUPFAM" id="SSF158472">
    <property type="entry name" value="HAMP domain-like"/>
    <property type="match status" value="1"/>
</dbReference>
<dbReference type="CDD" id="cd00130">
    <property type="entry name" value="PAS"/>
    <property type="match status" value="1"/>
</dbReference>
<dbReference type="InterPro" id="IPR000014">
    <property type="entry name" value="PAS"/>
</dbReference>
<dbReference type="InterPro" id="IPR029787">
    <property type="entry name" value="Nucleotide_cyclase"/>
</dbReference>
<keyword evidence="9" id="KW-1185">Reference proteome</keyword>
<dbReference type="InterPro" id="IPR000160">
    <property type="entry name" value="GGDEF_dom"/>
</dbReference>
<dbReference type="Pfam" id="PF00990">
    <property type="entry name" value="GGDEF"/>
    <property type="match status" value="1"/>
</dbReference>
<sequence>MKTRSVLVKILAVIVIAFGLSAAAVLVLAHRQVQDIIDWSQSKEYGERIAGMLGILDQHYQRLLLTQREEVYRQDFQDMALKALSAAYFHPEELSVQPCIIDADGNPLLHPGKDPLHQALPLHLVTAAQVFEQTFSTATEEQAWAIFQTYAPWGWRVGYIVPLPVKYAMVRDLDQGLAITMLGTIFLAGCVLTLIIRRQLRPVSELTRASLAIAEGRFDLPIQIDGKDEIALLAKQFDRMRTSIHETMAELQSSQAATERERKFLKDLIDAIPDLIFFKDPNSVYIGCNRAFAEGFIGLPPGEIIGRTDLDFIRDRELATLFREKDRETMALGATRVNDEWITLSNGRRILIETAKTPFYHVDGSLGGLIGVSRDVTERRRNEEQLRHLATHDELTGLANRTLLQDRLEQSVHYANRSGRVVAVLLLDLDRFNVINDSLGHDFGDKLLCLLAQRLQQVVREADTVARLGGDEFAVLLAEVADSEDVGMVAAKILEHVAEPLWVDNREVLLTASLGISLYPQDSKDAVTLIRNADLAMYRAKKDGRNSFSFYDPEMNLRVQETLELETDLRQALDREEFLLHYQPKVDLASGAVIGCEALVRWRHPRRGLVPPNDFIPLAEETGLIVPLGAWVLREACRQARRWKEAELPPVSVAVNLSARQFRQGDLPELVADVLAETGLDPHLLDLELTESMVMDNPVKAGRAMLDLKKLGVSLSLDDFGTGYSSLNYLRRFPVDCLKIDRSFIRDVVDDPSGASVVTSVISIAHNLGMAAVAEGVENEDQLRFLASCGCDTYQGYFFSKPIPAEEFVALLQRETLPAGE</sequence>
<dbReference type="FunFam" id="3.30.70.270:FF:000001">
    <property type="entry name" value="Diguanylate cyclase domain protein"/>
    <property type="match status" value="1"/>
</dbReference>
<dbReference type="SUPFAM" id="SSF141868">
    <property type="entry name" value="EAL domain-like"/>
    <property type="match status" value="1"/>
</dbReference>
<dbReference type="InterPro" id="IPR001633">
    <property type="entry name" value="EAL_dom"/>
</dbReference>
<dbReference type="PANTHER" id="PTHR44757">
    <property type="entry name" value="DIGUANYLATE CYCLASE DGCP"/>
    <property type="match status" value="1"/>
</dbReference>
<feature type="domain" description="PAS" evidence="3">
    <location>
        <begin position="261"/>
        <end position="330"/>
    </location>
</feature>
<dbReference type="PROSITE" id="PS50113">
    <property type="entry name" value="PAC"/>
    <property type="match status" value="1"/>
</dbReference>
<dbReference type="PROSITE" id="PS50112">
    <property type="entry name" value="PAS"/>
    <property type="match status" value="1"/>
</dbReference>
<feature type="domain" description="PAC" evidence="4">
    <location>
        <begin position="335"/>
        <end position="388"/>
    </location>
</feature>
<gene>
    <name evidence="8" type="ORF">FL622_15450</name>
</gene>
<feature type="transmembrane region" description="Helical" evidence="2">
    <location>
        <begin position="6"/>
        <end position="29"/>
    </location>
</feature>
<dbReference type="Pfam" id="PF00563">
    <property type="entry name" value="EAL"/>
    <property type="match status" value="1"/>
</dbReference>
<dbReference type="InterPro" id="IPR013656">
    <property type="entry name" value="PAS_4"/>
</dbReference>
<feature type="domain" description="EAL" evidence="5">
    <location>
        <begin position="562"/>
        <end position="816"/>
    </location>
</feature>
<keyword evidence="2" id="KW-1133">Transmembrane helix</keyword>
<dbReference type="Proteomes" id="UP000317155">
    <property type="component" value="Unassembled WGS sequence"/>
</dbReference>
<dbReference type="NCBIfam" id="TIGR00254">
    <property type="entry name" value="GGDEF"/>
    <property type="match status" value="1"/>
</dbReference>
<evidence type="ECO:0000259" key="3">
    <source>
        <dbReference type="PROSITE" id="PS50112"/>
    </source>
</evidence>
<dbReference type="CDD" id="cd01948">
    <property type="entry name" value="EAL"/>
    <property type="match status" value="1"/>
</dbReference>
<dbReference type="InterPro" id="IPR035965">
    <property type="entry name" value="PAS-like_dom_sf"/>
</dbReference>